<organism evidence="1">
    <name type="scientific">Rhizophagus irregularis (strain DAOM 181602 / DAOM 197198 / MUCL 43194)</name>
    <name type="common">Arbuscular mycorrhizal fungus</name>
    <name type="synonym">Glomus intraradices</name>
    <dbReference type="NCBI Taxonomy" id="747089"/>
    <lineage>
        <taxon>Eukaryota</taxon>
        <taxon>Fungi</taxon>
        <taxon>Fungi incertae sedis</taxon>
        <taxon>Mucoromycota</taxon>
        <taxon>Glomeromycotina</taxon>
        <taxon>Glomeromycetes</taxon>
        <taxon>Glomerales</taxon>
        <taxon>Glomeraceae</taxon>
        <taxon>Rhizophagus</taxon>
    </lineage>
</organism>
<accession>U9US17</accession>
<dbReference type="EMBL" id="KI274946">
    <property type="protein sequence ID" value="ESA23214.1"/>
    <property type="molecule type" value="Genomic_DNA"/>
</dbReference>
<protein>
    <submittedName>
        <fullName evidence="1">Uncharacterized protein</fullName>
    </submittedName>
</protein>
<evidence type="ECO:0000313" key="1">
    <source>
        <dbReference type="EMBL" id="ESA23214.1"/>
    </source>
</evidence>
<sequence>MRQFNDETIKLSQKRSLLKTNCLHRAKSYCTNVAQNFDPARSIYSRADQSIFKNFSGRGKLFSGRVIVKLYVAGVAIKIYYSCFGKIYNAIKKTKKEIKKAKRFLIYFET</sequence>
<name>U9US17_RHIID</name>
<dbReference type="AlphaFoldDB" id="U9US17"/>
<dbReference type="HOGENOM" id="CLU_2172347_0_0_1"/>
<proteinExistence type="predicted"/>
<reference evidence="1" key="1">
    <citation type="submission" date="2013-07" db="EMBL/GenBank/DDBJ databases">
        <title>The genome of an arbuscular mycorrhizal fungus provides insights into the evolution of the oldest plant symbiosis.</title>
        <authorList>
            <consortium name="DOE Joint Genome Institute"/>
            <person name="Tisserant E."/>
            <person name="Malbreil M."/>
            <person name="Kuo A."/>
            <person name="Kohler A."/>
            <person name="Symeonidi A."/>
            <person name="Balestrini R."/>
            <person name="Charron P."/>
            <person name="Duensing N."/>
            <person name="Frei-dit-Frey N."/>
            <person name="Gianinazzi-Pearson V."/>
            <person name="Gilbert B."/>
            <person name="Handa Y."/>
            <person name="Hijri M."/>
            <person name="Kaul R."/>
            <person name="Kawaguchi M."/>
            <person name="Krajinski F."/>
            <person name="Lammers P."/>
            <person name="Lapierre D."/>
            <person name="Masclaux F.G."/>
            <person name="Murat C."/>
            <person name="Morin E."/>
            <person name="Ndikumana S."/>
            <person name="Pagni M."/>
            <person name="Petitpierre D."/>
            <person name="Requena N."/>
            <person name="Rosikiewicz P."/>
            <person name="Riley R."/>
            <person name="Saito K."/>
            <person name="San Clemente H."/>
            <person name="Shapiro H."/>
            <person name="van Tuinen D."/>
            <person name="Becard G."/>
            <person name="Bonfante P."/>
            <person name="Paszkowski U."/>
            <person name="Shachar-Hill Y."/>
            <person name="Young J.P."/>
            <person name="Sanders I.R."/>
            <person name="Henrissat B."/>
            <person name="Rensing S.A."/>
            <person name="Grigoriev I.V."/>
            <person name="Corradi N."/>
            <person name="Roux C."/>
            <person name="Martin F."/>
        </authorList>
    </citation>
    <scope>NUCLEOTIDE SEQUENCE</scope>
    <source>
        <strain evidence="1">DAOM 197198</strain>
    </source>
</reference>
<gene>
    <name evidence="1" type="ORF">GLOINDRAFT_91047</name>
</gene>